<protein>
    <submittedName>
        <fullName evidence="1">Glycerol dehydrogenase</fullName>
    </submittedName>
</protein>
<accession>A0A0A2GNH3</accession>
<comment type="caution">
    <text evidence="1">The sequence shown here is derived from an EMBL/GenBank/DDBJ whole genome shotgun (WGS) entry which is preliminary data.</text>
</comment>
<name>A0A0A2GNH3_9PORP</name>
<dbReference type="RefSeq" id="WP_018964958.1">
    <property type="nucleotide sequence ID" value="NZ_JRAK01000144.1"/>
</dbReference>
<dbReference type="Gene3D" id="1.20.1090.10">
    <property type="entry name" value="Dehydroquinate synthase-like - alpha domain"/>
    <property type="match status" value="1"/>
</dbReference>
<reference evidence="1 2" key="1">
    <citation type="submission" date="2014-08" db="EMBL/GenBank/DDBJ databases">
        <title>Porphyromonas gulae strain:COT-052_OH3439 Genome sequencing.</title>
        <authorList>
            <person name="Wallis C."/>
            <person name="Deusch O."/>
            <person name="O'Flynn C."/>
            <person name="Davis I."/>
            <person name="Jospin G."/>
            <person name="Darling A.E."/>
            <person name="Coil D.A."/>
            <person name="Alexiev A."/>
            <person name="Horsfall A."/>
            <person name="Kirkwood N."/>
            <person name="Harris S."/>
            <person name="Eisen J.A."/>
        </authorList>
    </citation>
    <scope>NUCLEOTIDE SEQUENCE [LARGE SCALE GENOMIC DNA]</scope>
    <source>
        <strain evidence="2">COT-052 OH3439</strain>
    </source>
</reference>
<dbReference type="EMBL" id="JRAK01000144">
    <property type="protein sequence ID" value="KGN84500.1"/>
    <property type="molecule type" value="Genomic_DNA"/>
</dbReference>
<dbReference type="Proteomes" id="UP000030146">
    <property type="component" value="Unassembled WGS sequence"/>
</dbReference>
<organism evidence="1 2">
    <name type="scientific">Porphyromonas gulae</name>
    <dbReference type="NCBI Taxonomy" id="111105"/>
    <lineage>
        <taxon>Bacteria</taxon>
        <taxon>Pseudomonadati</taxon>
        <taxon>Bacteroidota</taxon>
        <taxon>Bacteroidia</taxon>
        <taxon>Bacteroidales</taxon>
        <taxon>Porphyromonadaceae</taxon>
        <taxon>Porphyromonas</taxon>
    </lineage>
</organism>
<proteinExistence type="predicted"/>
<sequence length="331" mass="38372">MDIQKIVKFFEQLQNQNFVQWEDYFGKYDVEFSDNIAETIFQSCDCDHVVLFNNRLSKVMLLKTSDSILSIGGFQAHNRGKIEAKNREKTLITVPTQLANDSFGTNRYSLQDNECKPSMGGIYPRKTIFDFSILLSNEIEKSLWGIGEYVGVYFSIIDYSSKYQENFEELIAWTVEQIDELSSLLKREDNKTILRRIASLLTVKCLIMRSNENHEIGCGIDHSFARYLENKIQIPHGKAVYLGSLLALLFYPEWEDKGISLEKLFEIGHYVGITMSDIQFLKTLDFLTLVEEASLLRPKRSFSLDQIQEGEAMRMKKAKERANMITQIWDR</sequence>
<dbReference type="Gene3D" id="3.40.50.1970">
    <property type="match status" value="1"/>
</dbReference>
<evidence type="ECO:0000313" key="2">
    <source>
        <dbReference type="Proteomes" id="UP000030146"/>
    </source>
</evidence>
<evidence type="ECO:0000313" key="1">
    <source>
        <dbReference type="EMBL" id="KGN84500.1"/>
    </source>
</evidence>
<keyword evidence="2" id="KW-1185">Reference proteome</keyword>
<dbReference type="SUPFAM" id="SSF56796">
    <property type="entry name" value="Dehydroquinate synthase-like"/>
    <property type="match status" value="1"/>
</dbReference>
<gene>
    <name evidence="1" type="ORF">HR15_10965</name>
</gene>
<dbReference type="AlphaFoldDB" id="A0A0A2GNH3"/>